<dbReference type="EMBL" id="JACICA010000002">
    <property type="protein sequence ID" value="MBB3702209.1"/>
    <property type="molecule type" value="Genomic_DNA"/>
</dbReference>
<accession>A0A7W5UDR8</accession>
<dbReference type="AlphaFoldDB" id="A0A7W5UDR8"/>
<feature type="chain" id="PRO_5031283570" description="Lipocalin-like domain-containing protein" evidence="1">
    <location>
        <begin position="21"/>
        <end position="225"/>
    </location>
</feature>
<reference evidence="2 3" key="1">
    <citation type="submission" date="2020-08" db="EMBL/GenBank/DDBJ databases">
        <title>Genomic Encyclopedia of Type Strains, Phase IV (KMG-IV): sequencing the most valuable type-strain genomes for metagenomic binning, comparative biology and taxonomic classification.</title>
        <authorList>
            <person name="Goeker M."/>
        </authorList>
    </citation>
    <scope>NUCLEOTIDE SEQUENCE [LARGE SCALE GENOMIC DNA]</scope>
    <source>
        <strain evidence="2 3">DSM 22548</strain>
    </source>
</reference>
<protein>
    <recommendedName>
        <fullName evidence="4">Lipocalin-like domain-containing protein</fullName>
    </recommendedName>
</protein>
<comment type="caution">
    <text evidence="2">The sequence shown here is derived from an EMBL/GenBank/DDBJ whole genome shotgun (WGS) entry which is preliminary data.</text>
</comment>
<feature type="signal peptide" evidence="1">
    <location>
        <begin position="1"/>
        <end position="20"/>
    </location>
</feature>
<evidence type="ECO:0000313" key="2">
    <source>
        <dbReference type="EMBL" id="MBB3702209.1"/>
    </source>
</evidence>
<name>A0A7W5UDR8_9BACT</name>
<dbReference type="RefSeq" id="WP_183694835.1">
    <property type="nucleotide sequence ID" value="NZ_JACICA010000002.1"/>
</dbReference>
<gene>
    <name evidence="2" type="ORF">FHS60_000662</name>
</gene>
<keyword evidence="1" id="KW-0732">Signal</keyword>
<evidence type="ECO:0008006" key="4">
    <source>
        <dbReference type="Google" id="ProtNLM"/>
    </source>
</evidence>
<dbReference type="Proteomes" id="UP000541425">
    <property type="component" value="Unassembled WGS sequence"/>
</dbReference>
<proteinExistence type="predicted"/>
<organism evidence="2 3">
    <name type="scientific">Alloprevotella rava</name>
    <dbReference type="NCBI Taxonomy" id="671218"/>
    <lineage>
        <taxon>Bacteria</taxon>
        <taxon>Pseudomonadati</taxon>
        <taxon>Bacteroidota</taxon>
        <taxon>Bacteroidia</taxon>
        <taxon>Bacteroidales</taxon>
        <taxon>Prevotellaceae</taxon>
        <taxon>Alloprevotella</taxon>
    </lineage>
</organism>
<sequence length="225" mass="24435">MKKIFTLILALFATYSVSYAQSGADELDETFKFVTADGTEVPNGSTWTVNVAEQNDFGTTQIKSGLFLKNTLGEKVGAQVTLDVKKIPNGNLLFCMLGNCSSYDTVGLQTKQGRLNENATDDLQLEWEPTAYEECVTTLHVDVIEAVEKDVEGSKQIVYGDVIGNGPTITVKFVYADPTGIHSTTHDGASVVARYNALGQRLSAPQKGLNILVLSNGKTIKQYQK</sequence>
<evidence type="ECO:0000256" key="1">
    <source>
        <dbReference type="SAM" id="SignalP"/>
    </source>
</evidence>
<evidence type="ECO:0000313" key="3">
    <source>
        <dbReference type="Proteomes" id="UP000541425"/>
    </source>
</evidence>